<organism evidence="1 2">
    <name type="scientific">Rhizoclosmatium globosum</name>
    <dbReference type="NCBI Taxonomy" id="329046"/>
    <lineage>
        <taxon>Eukaryota</taxon>
        <taxon>Fungi</taxon>
        <taxon>Fungi incertae sedis</taxon>
        <taxon>Chytridiomycota</taxon>
        <taxon>Chytridiomycota incertae sedis</taxon>
        <taxon>Chytridiomycetes</taxon>
        <taxon>Chytridiales</taxon>
        <taxon>Chytriomycetaceae</taxon>
        <taxon>Rhizoclosmatium</taxon>
    </lineage>
</organism>
<protein>
    <submittedName>
        <fullName evidence="1">Uncharacterized protein</fullName>
    </submittedName>
</protein>
<name>A0A1Y2BK77_9FUNG</name>
<dbReference type="OrthoDB" id="2142311at2759"/>
<reference evidence="1 2" key="1">
    <citation type="submission" date="2016-07" db="EMBL/GenBank/DDBJ databases">
        <title>Pervasive Adenine N6-methylation of Active Genes in Fungi.</title>
        <authorList>
            <consortium name="DOE Joint Genome Institute"/>
            <person name="Mondo S.J."/>
            <person name="Dannebaum R.O."/>
            <person name="Kuo R.C."/>
            <person name="Labutti K."/>
            <person name="Haridas S."/>
            <person name="Kuo A."/>
            <person name="Salamov A."/>
            <person name="Ahrendt S.R."/>
            <person name="Lipzen A."/>
            <person name="Sullivan W."/>
            <person name="Andreopoulos W.B."/>
            <person name="Clum A."/>
            <person name="Lindquist E."/>
            <person name="Daum C."/>
            <person name="Ramamoorthy G.K."/>
            <person name="Gryganskyi A."/>
            <person name="Culley D."/>
            <person name="Magnuson J.K."/>
            <person name="James T.Y."/>
            <person name="O'Malley M.A."/>
            <person name="Stajich J.E."/>
            <person name="Spatafora J.W."/>
            <person name="Visel A."/>
            <person name="Grigoriev I.V."/>
        </authorList>
    </citation>
    <scope>NUCLEOTIDE SEQUENCE [LARGE SCALE GENOMIC DNA]</scope>
    <source>
        <strain evidence="1 2">JEL800</strain>
    </source>
</reference>
<comment type="caution">
    <text evidence="1">The sequence shown here is derived from an EMBL/GenBank/DDBJ whole genome shotgun (WGS) entry which is preliminary data.</text>
</comment>
<keyword evidence="2" id="KW-1185">Reference proteome</keyword>
<gene>
    <name evidence="1" type="ORF">BCR33DRAFT_855648</name>
</gene>
<proteinExistence type="predicted"/>
<accession>A0A1Y2BK77</accession>
<sequence length="527" mass="60783">MLTFKPPRPLPPSFRKTSIAIGLCLFAYLCILGPDIDTLSFDSSQAIQSDSNLAPEFKWSRFLNGNSTDLSSIRPSRSDCGGMALMDLYRERNLPSFWILVAHGSGFIIRPQNMELLPCSHLRSAKFSVALENETVPGIYHIYANLKESEYLPPRRYVLSAKLEFGFMFETRTGVIEFGAAQIKDTEKILFNAEVVVWNNDTTPIQGSHTTVIDITELPYQTKQSNLYELCSLHQLSTMRIYRDHQSLNPTECLIPEFTPRNLVAPSPEHNLTPQWLHIVGDSNSHMLFKHLTRHKLSLKQCWSGHYPSPVVCTYPFDGQAPAHGIHFVVYTNWFLDVDVLPFPKNAFHSWDLERFFQEYRHFLPQNEEDPESEYGILMARVKDTYPMPARTIVSFGSHWDHQTPYGMTKTMNAVVHQIENQKEREWYKKTARFVAETAVLTSQIPPKYVGRTYHQQNARIMERNNVVLDICRANGLQFIDQFGWGQAWGVWKEPGDAYHFKEDGWKNGMVYSRMADTYLMDMGFRV</sequence>
<dbReference type="Proteomes" id="UP000193642">
    <property type="component" value="Unassembled WGS sequence"/>
</dbReference>
<dbReference type="AlphaFoldDB" id="A0A1Y2BK77"/>
<evidence type="ECO:0000313" key="2">
    <source>
        <dbReference type="Proteomes" id="UP000193642"/>
    </source>
</evidence>
<evidence type="ECO:0000313" key="1">
    <source>
        <dbReference type="EMBL" id="ORY35159.1"/>
    </source>
</evidence>
<dbReference type="EMBL" id="MCGO01000060">
    <property type="protein sequence ID" value="ORY35159.1"/>
    <property type="molecule type" value="Genomic_DNA"/>
</dbReference>